<dbReference type="GO" id="GO:0003955">
    <property type="term" value="F:NAD(P)H dehydrogenase (quinone) activity"/>
    <property type="evidence" value="ECO:0007669"/>
    <property type="project" value="TreeGrafter"/>
</dbReference>
<name>A0AAW1QP63_9CHLO</name>
<dbReference type="InterPro" id="IPR036188">
    <property type="entry name" value="FAD/NAD-bd_sf"/>
</dbReference>
<protein>
    <recommendedName>
        <fullName evidence="5">FAD/NAD(P)-binding domain-containing protein</fullName>
    </recommendedName>
</protein>
<dbReference type="Pfam" id="PF07992">
    <property type="entry name" value="Pyr_redox_2"/>
    <property type="match status" value="1"/>
</dbReference>
<dbReference type="PRINTS" id="PR00411">
    <property type="entry name" value="PNDRDTASEI"/>
</dbReference>
<dbReference type="Gene3D" id="3.50.50.100">
    <property type="match status" value="1"/>
</dbReference>
<evidence type="ECO:0000256" key="2">
    <source>
        <dbReference type="ARBA" id="ARBA00022630"/>
    </source>
</evidence>
<dbReference type="InterPro" id="IPR051169">
    <property type="entry name" value="NADH-Q_oxidoreductase"/>
</dbReference>
<evidence type="ECO:0000259" key="5">
    <source>
        <dbReference type="Pfam" id="PF07992"/>
    </source>
</evidence>
<evidence type="ECO:0000313" key="7">
    <source>
        <dbReference type="Proteomes" id="UP001489004"/>
    </source>
</evidence>
<dbReference type="SUPFAM" id="SSF51905">
    <property type="entry name" value="FAD/NAD(P)-binding domain"/>
    <property type="match status" value="2"/>
</dbReference>
<proteinExistence type="predicted"/>
<dbReference type="GO" id="GO:0042372">
    <property type="term" value="P:phylloquinone biosynthetic process"/>
    <property type="evidence" value="ECO:0007669"/>
    <property type="project" value="TreeGrafter"/>
</dbReference>
<evidence type="ECO:0000313" key="6">
    <source>
        <dbReference type="EMBL" id="KAK9823219.1"/>
    </source>
</evidence>
<accession>A0AAW1QP63</accession>
<dbReference type="AlphaFoldDB" id="A0AAW1QP63"/>
<evidence type="ECO:0000256" key="4">
    <source>
        <dbReference type="ARBA" id="ARBA00023002"/>
    </source>
</evidence>
<feature type="domain" description="FAD/NAD(P)-binding" evidence="5">
    <location>
        <begin position="98"/>
        <end position="433"/>
    </location>
</feature>
<dbReference type="EMBL" id="JALJOR010000002">
    <property type="protein sequence ID" value="KAK9823219.1"/>
    <property type="molecule type" value="Genomic_DNA"/>
</dbReference>
<dbReference type="PANTHER" id="PTHR42913:SF4">
    <property type="entry name" value="ALTERNATIVE NAD(P)H-UBIQUINONE OXIDOREDUCTASE C1, CHLOROPLASTIC_MITOCHONDRIAL"/>
    <property type="match status" value="1"/>
</dbReference>
<keyword evidence="7" id="KW-1185">Reference proteome</keyword>
<keyword evidence="4" id="KW-0560">Oxidoreductase</keyword>
<dbReference type="PANTHER" id="PTHR42913">
    <property type="entry name" value="APOPTOSIS-INDUCING FACTOR 1"/>
    <property type="match status" value="1"/>
</dbReference>
<dbReference type="Proteomes" id="UP001489004">
    <property type="component" value="Unassembled WGS sequence"/>
</dbReference>
<dbReference type="GO" id="GO:0019646">
    <property type="term" value="P:aerobic electron transport chain"/>
    <property type="evidence" value="ECO:0007669"/>
    <property type="project" value="TreeGrafter"/>
</dbReference>
<dbReference type="InterPro" id="IPR023753">
    <property type="entry name" value="FAD/NAD-binding_dom"/>
</dbReference>
<dbReference type="PRINTS" id="PR00368">
    <property type="entry name" value="FADPNR"/>
</dbReference>
<evidence type="ECO:0000256" key="3">
    <source>
        <dbReference type="ARBA" id="ARBA00022827"/>
    </source>
</evidence>
<keyword evidence="2" id="KW-0285">Flavoprotein</keyword>
<organism evidence="6 7">
    <name type="scientific">[Myrmecia] bisecta</name>
    <dbReference type="NCBI Taxonomy" id="41462"/>
    <lineage>
        <taxon>Eukaryota</taxon>
        <taxon>Viridiplantae</taxon>
        <taxon>Chlorophyta</taxon>
        <taxon>core chlorophytes</taxon>
        <taxon>Trebouxiophyceae</taxon>
        <taxon>Trebouxiales</taxon>
        <taxon>Trebouxiaceae</taxon>
        <taxon>Myrmecia</taxon>
    </lineage>
</organism>
<reference evidence="6 7" key="1">
    <citation type="journal article" date="2024" name="Nat. Commun.">
        <title>Phylogenomics reveals the evolutionary origins of lichenization in chlorophyte algae.</title>
        <authorList>
            <person name="Puginier C."/>
            <person name="Libourel C."/>
            <person name="Otte J."/>
            <person name="Skaloud P."/>
            <person name="Haon M."/>
            <person name="Grisel S."/>
            <person name="Petersen M."/>
            <person name="Berrin J.G."/>
            <person name="Delaux P.M."/>
            <person name="Dal Grande F."/>
            <person name="Keller J."/>
        </authorList>
    </citation>
    <scope>NUCLEOTIDE SEQUENCE [LARGE SCALE GENOMIC DNA]</scope>
    <source>
        <strain evidence="6 7">SAG 2043</strain>
    </source>
</reference>
<evidence type="ECO:0000256" key="1">
    <source>
        <dbReference type="ARBA" id="ARBA00001974"/>
    </source>
</evidence>
<gene>
    <name evidence="6" type="ORF">WJX72_001145</name>
</gene>
<dbReference type="GO" id="GO:0009507">
    <property type="term" value="C:chloroplast"/>
    <property type="evidence" value="ECO:0007669"/>
    <property type="project" value="TreeGrafter"/>
</dbReference>
<keyword evidence="3" id="KW-0274">FAD</keyword>
<comment type="caution">
    <text evidence="6">The sequence shown here is derived from an EMBL/GenBank/DDBJ whole genome shotgun (WGS) entry which is preliminary data.</text>
</comment>
<comment type="cofactor">
    <cofactor evidence="1">
        <name>FAD</name>
        <dbReference type="ChEBI" id="CHEBI:57692"/>
    </cofactor>
</comment>
<sequence>MVRLALPLQGDVRLTGSFNARLTGSTARVHALLPFRTNKFAGFSSGLFAKLFRRSSTDWRAKTHSGSGAAGRVVGSASAGVRTYSSPPKGASVRSGPRVCILGGGFGGLYTAVRLEALLWPRGTKPQVTLIDKNDRFVFKPLLYELINGAASVEEVAPPFQELLAPYAVNFIQGSVQSVVESPSTSAGSSGSGQVVLTSGEAVQYDWLVMALGAESSTFGIPGVKELALPFCTYSDAVKMVQELERLEQSPGLAEVVVVGAGYAGVELATTVAERLMGKGRVKIITAAPDILDGTPSGQREAARRMLIEKRIDIITDVLVKSVRQQETSEVAAGLGVDKRHITLNLPGGQQQVLPADLVLWTAGSGPATATSTQRKLTLPFPATKQGALRTDPTLRVVGHARVFALGDVASSEGEQLATEHLPATAQVAFQQADYVAWNLWAAINNRPLLPFKYQHLGDMMSLGRVNGAVTLPLPIPRPVSTALQSGPLGPLLSLAGIRLNQDDSDKGVTLQGPLAGVLRRAAYWYRQPTNEQRLRVGASWLQQALDQTNAAARRATSGK</sequence>